<dbReference type="Gene3D" id="3.40.50.1240">
    <property type="entry name" value="Phosphoglycerate mutase-like"/>
    <property type="match status" value="1"/>
</dbReference>
<accession>A0A0M9WQU5</accession>
<sequence>MHLRSVKCLNVALVLVVLAVAGCGTDASSDAVATEIVPSTLKSSMSVAFVRHAESLGNTSGLLDTSTPGPGLSPVGEQQAAELAHAVAGEGFDCVYASTMVRTQATAERVAETLNVQVEVLPGLREIEAGEFEGQPEESAVRNYLAAPMRWLHGDLDARIPGSVDGHEFDRRFDDAMSTIHDAGCIKPIVVSHGGAVMVWTLMNAENADPDLLEDGLENTSRVDIEGAPHDWRLTSWKGREIE</sequence>
<dbReference type="InterPro" id="IPR013078">
    <property type="entry name" value="His_Pase_superF_clade-1"/>
</dbReference>
<organism evidence="3 4">
    <name type="scientific">Rhodococcus rhodochrous KG-21</name>
    <dbReference type="NCBI Taxonomy" id="1441923"/>
    <lineage>
        <taxon>Bacteria</taxon>
        <taxon>Bacillati</taxon>
        <taxon>Actinomycetota</taxon>
        <taxon>Actinomycetes</taxon>
        <taxon>Mycobacteriales</taxon>
        <taxon>Nocardiaceae</taxon>
        <taxon>Rhodococcus</taxon>
    </lineage>
</organism>
<dbReference type="Proteomes" id="UP000037712">
    <property type="component" value="Unassembled WGS sequence"/>
</dbReference>
<comment type="caution">
    <text evidence="3">The sequence shown here is derived from an EMBL/GenBank/DDBJ whole genome shotgun (WGS) entry which is preliminary data.</text>
</comment>
<protein>
    <recommendedName>
        <fullName evidence="5">Histidine phosphatase</fullName>
    </recommendedName>
</protein>
<dbReference type="PANTHER" id="PTHR46517:SF1">
    <property type="entry name" value="FRUCTOSE-2,6-BISPHOSPHATASE TIGAR"/>
    <property type="match status" value="1"/>
</dbReference>
<evidence type="ECO:0000256" key="1">
    <source>
        <dbReference type="ARBA" id="ARBA00022801"/>
    </source>
</evidence>
<reference evidence="4" key="2">
    <citation type="submission" date="2015-01" db="EMBL/GenBank/DDBJ databases">
        <title>Draft genome sequence of potential hydrocarbon metabolising strain of Rhodococcus rhodochrous.</title>
        <authorList>
            <person name="Aggarwal R.K."/>
            <person name="Dawar C."/>
        </authorList>
    </citation>
    <scope>NUCLEOTIDE SEQUENCE [LARGE SCALE GENOMIC DNA]</scope>
    <source>
        <strain evidence="4">KG-21</strain>
    </source>
</reference>
<dbReference type="GO" id="GO:0004331">
    <property type="term" value="F:fructose-2,6-bisphosphate 2-phosphatase activity"/>
    <property type="evidence" value="ECO:0007669"/>
    <property type="project" value="TreeGrafter"/>
</dbReference>
<gene>
    <name evidence="3" type="ORF">Z051_00980</name>
</gene>
<dbReference type="GO" id="GO:0043456">
    <property type="term" value="P:regulation of pentose-phosphate shunt"/>
    <property type="evidence" value="ECO:0007669"/>
    <property type="project" value="TreeGrafter"/>
</dbReference>
<dbReference type="PATRIC" id="fig|1441923.3.peg.220"/>
<dbReference type="CDD" id="cd07067">
    <property type="entry name" value="HP_PGM_like"/>
    <property type="match status" value="1"/>
</dbReference>
<dbReference type="GO" id="GO:0005829">
    <property type="term" value="C:cytosol"/>
    <property type="evidence" value="ECO:0007669"/>
    <property type="project" value="TreeGrafter"/>
</dbReference>
<feature type="signal peptide" evidence="2">
    <location>
        <begin position="1"/>
        <end position="33"/>
    </location>
</feature>
<evidence type="ECO:0000313" key="4">
    <source>
        <dbReference type="Proteomes" id="UP000037712"/>
    </source>
</evidence>
<dbReference type="PANTHER" id="PTHR46517">
    <property type="entry name" value="FRUCTOSE-2,6-BISPHOSPHATASE TIGAR"/>
    <property type="match status" value="1"/>
</dbReference>
<dbReference type="AlphaFoldDB" id="A0A0M9WQU5"/>
<dbReference type="InterPro" id="IPR029033">
    <property type="entry name" value="His_PPase_superfam"/>
</dbReference>
<keyword evidence="1" id="KW-0378">Hydrolase</keyword>
<dbReference type="PROSITE" id="PS51257">
    <property type="entry name" value="PROKAR_LIPOPROTEIN"/>
    <property type="match status" value="1"/>
</dbReference>
<dbReference type="SMART" id="SM00855">
    <property type="entry name" value="PGAM"/>
    <property type="match status" value="1"/>
</dbReference>
<dbReference type="GO" id="GO:0045820">
    <property type="term" value="P:negative regulation of glycolytic process"/>
    <property type="evidence" value="ECO:0007669"/>
    <property type="project" value="TreeGrafter"/>
</dbReference>
<proteinExistence type="predicted"/>
<dbReference type="InterPro" id="IPR051695">
    <property type="entry name" value="Phosphoglycerate_Mutase"/>
</dbReference>
<name>A0A0M9WQU5_RHORH</name>
<evidence type="ECO:0008006" key="5">
    <source>
        <dbReference type="Google" id="ProtNLM"/>
    </source>
</evidence>
<evidence type="ECO:0000313" key="3">
    <source>
        <dbReference type="EMBL" id="KOS58173.1"/>
    </source>
</evidence>
<dbReference type="EMBL" id="AZYO01000001">
    <property type="protein sequence ID" value="KOS58173.1"/>
    <property type="molecule type" value="Genomic_DNA"/>
</dbReference>
<keyword evidence="2" id="KW-0732">Signal</keyword>
<feature type="chain" id="PRO_5005839870" description="Histidine phosphatase" evidence="2">
    <location>
        <begin position="34"/>
        <end position="243"/>
    </location>
</feature>
<dbReference type="SUPFAM" id="SSF53254">
    <property type="entry name" value="Phosphoglycerate mutase-like"/>
    <property type="match status" value="1"/>
</dbReference>
<dbReference type="Pfam" id="PF00300">
    <property type="entry name" value="His_Phos_1"/>
    <property type="match status" value="1"/>
</dbReference>
<reference evidence="3 4" key="1">
    <citation type="journal article" date="2015" name="Genome Announc.">
        <title>Draft Genome Sequence of Rhodococcus rhodochrous Strain KG-21, a Soil Isolate from Oil Fields of Krishna-Godavari Basin, India.</title>
        <authorList>
            <person name="Dawar C."/>
            <person name="Aggarwal R.K."/>
        </authorList>
    </citation>
    <scope>NUCLEOTIDE SEQUENCE [LARGE SCALE GENOMIC DNA]</scope>
    <source>
        <strain evidence="3 4">KG-21</strain>
    </source>
</reference>
<evidence type="ECO:0000256" key="2">
    <source>
        <dbReference type="SAM" id="SignalP"/>
    </source>
</evidence>